<evidence type="ECO:0000313" key="2">
    <source>
        <dbReference type="Proteomes" id="UP000473885"/>
    </source>
</evidence>
<organism evidence="1 2">
    <name type="scientific">Clostridium niameyense</name>
    <dbReference type="NCBI Taxonomy" id="1622073"/>
    <lineage>
        <taxon>Bacteria</taxon>
        <taxon>Bacillati</taxon>
        <taxon>Bacillota</taxon>
        <taxon>Clostridia</taxon>
        <taxon>Eubacteriales</taxon>
        <taxon>Clostridiaceae</taxon>
        <taxon>Clostridium</taxon>
    </lineage>
</organism>
<comment type="caution">
    <text evidence="1">The sequence shown here is derived from an EMBL/GenBank/DDBJ whole genome shotgun (WGS) entry which is preliminary data.</text>
</comment>
<dbReference type="EMBL" id="SXDP01000013">
    <property type="protein sequence ID" value="NEZ47844.1"/>
    <property type="molecule type" value="Genomic_DNA"/>
</dbReference>
<accession>A0A6M0RC84</accession>
<dbReference type="RefSeq" id="WP_163249733.1">
    <property type="nucleotide sequence ID" value="NZ_SXDP01000013.1"/>
</dbReference>
<dbReference type="AlphaFoldDB" id="A0A6M0RC84"/>
<proteinExistence type="predicted"/>
<evidence type="ECO:0000313" key="1">
    <source>
        <dbReference type="EMBL" id="NEZ47844.1"/>
    </source>
</evidence>
<gene>
    <name evidence="1" type="ORF">FDF74_11695</name>
</gene>
<reference evidence="1 2" key="1">
    <citation type="submission" date="2019-04" db="EMBL/GenBank/DDBJ databases">
        <title>Genome sequencing of Clostridium botulinum Groups I-IV and Clostridium butyricum.</title>
        <authorList>
            <person name="Brunt J."/>
            <person name="Van Vliet A.H.M."/>
            <person name="Stringer S.C."/>
            <person name="Carter A.T."/>
            <person name="Peck M.W."/>
        </authorList>
    </citation>
    <scope>NUCLEOTIDE SEQUENCE [LARGE SCALE GENOMIC DNA]</scope>
    <source>
        <strain evidence="1 2">IFR 18/094</strain>
    </source>
</reference>
<evidence type="ECO:0008006" key="3">
    <source>
        <dbReference type="Google" id="ProtNLM"/>
    </source>
</evidence>
<sequence length="88" mass="10369">MKKSVSFNLEEDIIKKIEEYQKENNLSSRSAALERIVLKLDNKDILRVVEELLNKKKTESNEHTEEKIEEEKTIIDNSITDMFNNMPD</sequence>
<name>A0A6M0RC84_9CLOT</name>
<keyword evidence="2" id="KW-1185">Reference proteome</keyword>
<protein>
    <recommendedName>
        <fullName evidence="3">Ribbon-helix-helix protein, CopG family</fullName>
    </recommendedName>
</protein>
<dbReference type="Proteomes" id="UP000473885">
    <property type="component" value="Unassembled WGS sequence"/>
</dbReference>